<gene>
    <name evidence="2" type="ORF">H9870_01500</name>
</gene>
<organism evidence="2 3">
    <name type="scientific">Candidatus Corynebacterium avicola</name>
    <dbReference type="NCBI Taxonomy" id="2838527"/>
    <lineage>
        <taxon>Bacteria</taxon>
        <taxon>Bacillati</taxon>
        <taxon>Actinomycetota</taxon>
        <taxon>Actinomycetes</taxon>
        <taxon>Mycobacteriales</taxon>
        <taxon>Corynebacteriaceae</taxon>
        <taxon>Corynebacterium</taxon>
    </lineage>
</organism>
<comment type="caution">
    <text evidence="2">The sequence shown here is derived from an EMBL/GenBank/DDBJ whole genome shotgun (WGS) entry which is preliminary data.</text>
</comment>
<keyword evidence="1" id="KW-0812">Transmembrane</keyword>
<proteinExistence type="predicted"/>
<dbReference type="Pfam" id="PF14155">
    <property type="entry name" value="DUF4307"/>
    <property type="match status" value="1"/>
</dbReference>
<keyword evidence="1" id="KW-1133">Transmembrane helix</keyword>
<feature type="transmembrane region" description="Helical" evidence="1">
    <location>
        <begin position="21"/>
        <end position="38"/>
    </location>
</feature>
<evidence type="ECO:0000313" key="2">
    <source>
        <dbReference type="EMBL" id="HIW90334.1"/>
    </source>
</evidence>
<dbReference type="InterPro" id="IPR025443">
    <property type="entry name" value="DUF4307"/>
</dbReference>
<keyword evidence="1" id="KW-0472">Membrane</keyword>
<protein>
    <submittedName>
        <fullName evidence="2">DUF4307 domain-containing protein</fullName>
    </submittedName>
</protein>
<accession>A0A9D1RLY0</accession>
<sequence>MGGMSKATYGSARNDGVSGKIIVIGIVVFAVAIGLYMFSQYSNSTSGDVSGTIAGYEEVEGSDDLRMTVDVTRDDTDEPAHCIITALDGSKAEVGRREVVVAAGGDESTRLVVDVPTHTKGVAGEVYGCSTIFPSYLDDSKDTPSVSEE</sequence>
<dbReference type="EMBL" id="DXGC01000012">
    <property type="protein sequence ID" value="HIW90334.1"/>
    <property type="molecule type" value="Genomic_DNA"/>
</dbReference>
<name>A0A9D1RLY0_9CORY</name>
<reference evidence="2" key="1">
    <citation type="journal article" date="2021" name="PeerJ">
        <title>Extensive microbial diversity within the chicken gut microbiome revealed by metagenomics and culture.</title>
        <authorList>
            <person name="Gilroy R."/>
            <person name="Ravi A."/>
            <person name="Getino M."/>
            <person name="Pursley I."/>
            <person name="Horton D.L."/>
            <person name="Alikhan N.F."/>
            <person name="Baker D."/>
            <person name="Gharbi K."/>
            <person name="Hall N."/>
            <person name="Watson M."/>
            <person name="Adriaenssens E.M."/>
            <person name="Foster-Nyarko E."/>
            <person name="Jarju S."/>
            <person name="Secka A."/>
            <person name="Antonio M."/>
            <person name="Oren A."/>
            <person name="Chaudhuri R.R."/>
            <person name="La Ragione R."/>
            <person name="Hildebrand F."/>
            <person name="Pallen M.J."/>
        </authorList>
    </citation>
    <scope>NUCLEOTIDE SEQUENCE</scope>
    <source>
        <strain evidence="2">CHK32-1732</strain>
    </source>
</reference>
<evidence type="ECO:0000256" key="1">
    <source>
        <dbReference type="SAM" id="Phobius"/>
    </source>
</evidence>
<evidence type="ECO:0000313" key="3">
    <source>
        <dbReference type="Proteomes" id="UP000824190"/>
    </source>
</evidence>
<reference evidence="2" key="2">
    <citation type="submission" date="2021-04" db="EMBL/GenBank/DDBJ databases">
        <authorList>
            <person name="Gilroy R."/>
        </authorList>
    </citation>
    <scope>NUCLEOTIDE SEQUENCE</scope>
    <source>
        <strain evidence="2">CHK32-1732</strain>
    </source>
</reference>
<dbReference type="Proteomes" id="UP000824190">
    <property type="component" value="Unassembled WGS sequence"/>
</dbReference>
<dbReference type="AlphaFoldDB" id="A0A9D1RLY0"/>